<dbReference type="Gene3D" id="1.10.10.10">
    <property type="entry name" value="Winged helix-like DNA-binding domain superfamily/Winged helix DNA-binding domain"/>
    <property type="match status" value="1"/>
</dbReference>
<dbReference type="PRINTS" id="PR00039">
    <property type="entry name" value="HTHLYSR"/>
</dbReference>
<dbReference type="InterPro" id="IPR058163">
    <property type="entry name" value="LysR-type_TF_proteobact-type"/>
</dbReference>
<evidence type="ECO:0000256" key="2">
    <source>
        <dbReference type="ARBA" id="ARBA00023015"/>
    </source>
</evidence>
<comment type="similarity">
    <text evidence="1">Belongs to the LysR transcriptional regulatory family.</text>
</comment>
<evidence type="ECO:0000313" key="6">
    <source>
        <dbReference type="EMBL" id="WDE02042.1"/>
    </source>
</evidence>
<dbReference type="FunFam" id="1.10.10.10:FF:000001">
    <property type="entry name" value="LysR family transcriptional regulator"/>
    <property type="match status" value="1"/>
</dbReference>
<evidence type="ECO:0000259" key="5">
    <source>
        <dbReference type="PROSITE" id="PS50931"/>
    </source>
</evidence>
<evidence type="ECO:0000256" key="3">
    <source>
        <dbReference type="ARBA" id="ARBA00023125"/>
    </source>
</evidence>
<dbReference type="Pfam" id="PF00126">
    <property type="entry name" value="HTH_1"/>
    <property type="match status" value="1"/>
</dbReference>
<reference evidence="6 7" key="1">
    <citation type="journal article" date="2015" name="Genome Announc.">
        <title>Draft Genome Sequences of Marine Isolates of Thalassomonas viridans and Thalassomonas actiniarum.</title>
        <authorList>
            <person name="Olonade I."/>
            <person name="van Zyl L.J."/>
            <person name="Trindade M."/>
        </authorList>
    </citation>
    <scope>NUCLEOTIDE SEQUENCE [LARGE SCALE GENOMIC DNA]</scope>
    <source>
        <strain evidence="6 7">A5K-106</strain>
    </source>
</reference>
<dbReference type="EMBL" id="CP059735">
    <property type="protein sequence ID" value="WDE02042.1"/>
    <property type="molecule type" value="Genomic_DNA"/>
</dbReference>
<dbReference type="Gene3D" id="3.40.190.290">
    <property type="match status" value="1"/>
</dbReference>
<dbReference type="PROSITE" id="PS50931">
    <property type="entry name" value="HTH_LYSR"/>
    <property type="match status" value="1"/>
</dbReference>
<sequence length="292" mass="33226">MMLFIAVIDAGSFTLAAERLNMPKANLSRKISRLEQQLGVTLLERTTRSQHITEAGKDYLAHCRNIHQEVELAEAGISQQLNEVKGQLCICASVGMGHEILKPVLGRFMHQHPAINLQLNLLNRRVDLIDEGFDLVIRIGELEDSRLIAKRLGKVSRKIYASPDYVKRHGEVKEIEQLKQKDFLLMTNVQNNGRFLLASREEQQEFKVAAKMLVDDFLMLKQMATEGLGVAIIPDYMCQQELADGKLLQLMPAWGMPDVDVYALYPKHRLNISKVKAFMDFIQAVFKQRLGR</sequence>
<evidence type="ECO:0000256" key="1">
    <source>
        <dbReference type="ARBA" id="ARBA00009437"/>
    </source>
</evidence>
<evidence type="ECO:0000313" key="7">
    <source>
        <dbReference type="Proteomes" id="UP000032568"/>
    </source>
</evidence>
<accession>A0AAE9YYN2</accession>
<dbReference type="InterPro" id="IPR036388">
    <property type="entry name" value="WH-like_DNA-bd_sf"/>
</dbReference>
<organism evidence="6 7">
    <name type="scientific">Thalassomonas actiniarum</name>
    <dbReference type="NCBI Taxonomy" id="485447"/>
    <lineage>
        <taxon>Bacteria</taxon>
        <taxon>Pseudomonadati</taxon>
        <taxon>Pseudomonadota</taxon>
        <taxon>Gammaproteobacteria</taxon>
        <taxon>Alteromonadales</taxon>
        <taxon>Colwelliaceae</taxon>
        <taxon>Thalassomonas</taxon>
    </lineage>
</organism>
<dbReference type="SUPFAM" id="SSF53850">
    <property type="entry name" value="Periplasmic binding protein-like II"/>
    <property type="match status" value="1"/>
</dbReference>
<gene>
    <name evidence="6" type="ORF">SG35_026560</name>
</gene>
<dbReference type="CDD" id="cd08422">
    <property type="entry name" value="PBP2_CrgA_like"/>
    <property type="match status" value="1"/>
</dbReference>
<keyword evidence="3" id="KW-0238">DNA-binding</keyword>
<proteinExistence type="inferred from homology"/>
<reference evidence="6 7" key="2">
    <citation type="journal article" date="2022" name="Mar. Drugs">
        <title>Bioassay-Guided Fractionation Leads to the Detection of Cholic Acid Generated by the Rare Thalassomonas sp.</title>
        <authorList>
            <person name="Pheiffer F."/>
            <person name="Schneider Y.K."/>
            <person name="Hansen E.H."/>
            <person name="Andersen J.H."/>
            <person name="Isaksson J."/>
            <person name="Busche T."/>
            <person name="R C."/>
            <person name="Kalinowski J."/>
            <person name="Zyl L.V."/>
            <person name="Trindade M."/>
        </authorList>
    </citation>
    <scope>NUCLEOTIDE SEQUENCE [LARGE SCALE GENOMIC DNA]</scope>
    <source>
        <strain evidence="6 7">A5K-106</strain>
    </source>
</reference>
<dbReference type="AlphaFoldDB" id="A0AAE9YYN2"/>
<dbReference type="InterPro" id="IPR036390">
    <property type="entry name" value="WH_DNA-bd_sf"/>
</dbReference>
<dbReference type="Proteomes" id="UP000032568">
    <property type="component" value="Chromosome"/>
</dbReference>
<dbReference type="InterPro" id="IPR005119">
    <property type="entry name" value="LysR_subst-bd"/>
</dbReference>
<dbReference type="GO" id="GO:0006351">
    <property type="term" value="P:DNA-templated transcription"/>
    <property type="evidence" value="ECO:0007669"/>
    <property type="project" value="TreeGrafter"/>
</dbReference>
<dbReference type="SUPFAM" id="SSF46785">
    <property type="entry name" value="Winged helix' DNA-binding domain"/>
    <property type="match status" value="1"/>
</dbReference>
<name>A0AAE9YYN2_9GAMM</name>
<dbReference type="PANTHER" id="PTHR30537:SF5">
    <property type="entry name" value="HTH-TYPE TRANSCRIPTIONAL ACTIVATOR TTDR-RELATED"/>
    <property type="match status" value="1"/>
</dbReference>
<dbReference type="KEGG" id="tact:SG35_026560"/>
<dbReference type="GO" id="GO:0043565">
    <property type="term" value="F:sequence-specific DNA binding"/>
    <property type="evidence" value="ECO:0007669"/>
    <property type="project" value="TreeGrafter"/>
</dbReference>
<dbReference type="Pfam" id="PF03466">
    <property type="entry name" value="LysR_substrate"/>
    <property type="match status" value="1"/>
</dbReference>
<protein>
    <submittedName>
        <fullName evidence="6">LysR family transcriptional regulator</fullName>
    </submittedName>
</protein>
<evidence type="ECO:0000256" key="4">
    <source>
        <dbReference type="ARBA" id="ARBA00023163"/>
    </source>
</evidence>
<keyword evidence="2" id="KW-0805">Transcription regulation</keyword>
<feature type="domain" description="HTH lysR-type" evidence="5">
    <location>
        <begin position="1"/>
        <end position="53"/>
    </location>
</feature>
<keyword evidence="7" id="KW-1185">Reference proteome</keyword>
<dbReference type="PANTHER" id="PTHR30537">
    <property type="entry name" value="HTH-TYPE TRANSCRIPTIONAL REGULATOR"/>
    <property type="match status" value="1"/>
</dbReference>
<dbReference type="GO" id="GO:0003700">
    <property type="term" value="F:DNA-binding transcription factor activity"/>
    <property type="evidence" value="ECO:0007669"/>
    <property type="project" value="InterPro"/>
</dbReference>
<dbReference type="InterPro" id="IPR000847">
    <property type="entry name" value="LysR_HTH_N"/>
</dbReference>
<keyword evidence="4" id="KW-0804">Transcription</keyword>